<dbReference type="PANTHER" id="PTHR10663">
    <property type="entry name" value="GUANYL-NUCLEOTIDE EXCHANGE FACTOR"/>
    <property type="match status" value="1"/>
</dbReference>
<dbReference type="GO" id="GO:0032012">
    <property type="term" value="P:regulation of ARF protein signal transduction"/>
    <property type="evidence" value="ECO:0007669"/>
    <property type="project" value="InterPro"/>
</dbReference>
<evidence type="ECO:0000313" key="2">
    <source>
        <dbReference type="EMBL" id="GFT05978.1"/>
    </source>
</evidence>
<dbReference type="InterPro" id="IPR023394">
    <property type="entry name" value="Sec7_C_sf"/>
</dbReference>
<dbReference type="AlphaFoldDB" id="A0A8X6P5B1"/>
<dbReference type="InterPro" id="IPR000904">
    <property type="entry name" value="Sec7_dom"/>
</dbReference>
<feature type="domain" description="SEC7" evidence="1">
    <location>
        <begin position="1"/>
        <end position="58"/>
    </location>
</feature>
<keyword evidence="4" id="KW-1185">Reference proteome</keyword>
<dbReference type="GO" id="GO:0005085">
    <property type="term" value="F:guanyl-nucleotide exchange factor activity"/>
    <property type="evidence" value="ECO:0007669"/>
    <property type="project" value="InterPro"/>
</dbReference>
<sequence length="174" mass="19682">AVHTLTCALMLLNSDLHGENIRRKMLCGEFIQNLAELNDGDNFPKEVLKTLYHSIKTHPLEWALDQEDDKKISSKEKSSSDYRQSFSCHNPFLELLAALSCMGSGVSFPLVLETGRHDTSDPKSMRNFRLVLRSKIWRWPDCGAIETSTTEILASIAVISFPEHGQKYRAPSIF</sequence>
<evidence type="ECO:0000313" key="3">
    <source>
        <dbReference type="EMBL" id="GFT48957.1"/>
    </source>
</evidence>
<dbReference type="PANTHER" id="PTHR10663:SF376">
    <property type="entry name" value="PH AND SEC7 DOMAIN-CONTAINING PROTEIN"/>
    <property type="match status" value="1"/>
</dbReference>
<organism evidence="3 4">
    <name type="scientific">Nephila pilipes</name>
    <name type="common">Giant wood spider</name>
    <name type="synonym">Nephila maculata</name>
    <dbReference type="NCBI Taxonomy" id="299642"/>
    <lineage>
        <taxon>Eukaryota</taxon>
        <taxon>Metazoa</taxon>
        <taxon>Ecdysozoa</taxon>
        <taxon>Arthropoda</taxon>
        <taxon>Chelicerata</taxon>
        <taxon>Arachnida</taxon>
        <taxon>Araneae</taxon>
        <taxon>Araneomorphae</taxon>
        <taxon>Entelegynae</taxon>
        <taxon>Araneoidea</taxon>
        <taxon>Nephilidae</taxon>
        <taxon>Nephila</taxon>
    </lineage>
</organism>
<name>A0A8X6P5B1_NEPPI</name>
<accession>A0A8X6P5B1</accession>
<dbReference type="EMBL" id="BMAW01102792">
    <property type="protein sequence ID" value="GFT05978.1"/>
    <property type="molecule type" value="Genomic_DNA"/>
</dbReference>
<reference evidence="3" key="1">
    <citation type="submission" date="2020-08" db="EMBL/GenBank/DDBJ databases">
        <title>Multicomponent nature underlies the extraordinary mechanical properties of spider dragline silk.</title>
        <authorList>
            <person name="Kono N."/>
            <person name="Nakamura H."/>
            <person name="Mori M."/>
            <person name="Yoshida Y."/>
            <person name="Ohtoshi R."/>
            <person name="Malay A.D."/>
            <person name="Moran D.A.P."/>
            <person name="Tomita M."/>
            <person name="Numata K."/>
            <person name="Arakawa K."/>
        </authorList>
    </citation>
    <scope>NUCLEOTIDE SEQUENCE</scope>
</reference>
<protein>
    <submittedName>
        <fullName evidence="3">PH and SEC7 domain-containing protein 2</fullName>
    </submittedName>
</protein>
<dbReference type="EMBL" id="BMAW01016418">
    <property type="protein sequence ID" value="GFT48957.1"/>
    <property type="molecule type" value="Genomic_DNA"/>
</dbReference>
<dbReference type="PROSITE" id="PS50190">
    <property type="entry name" value="SEC7"/>
    <property type="match status" value="1"/>
</dbReference>
<dbReference type="Proteomes" id="UP000887013">
    <property type="component" value="Unassembled WGS sequence"/>
</dbReference>
<dbReference type="Pfam" id="PF01369">
    <property type="entry name" value="Sec7"/>
    <property type="match status" value="1"/>
</dbReference>
<dbReference type="Gene3D" id="1.10.1000.11">
    <property type="entry name" value="Arf Nucleotide-binding Site Opener,domain 2"/>
    <property type="match status" value="1"/>
</dbReference>
<proteinExistence type="predicted"/>
<gene>
    <name evidence="3" type="primary">PSD2</name>
    <name evidence="3" type="ORF">NPIL_163841</name>
    <name evidence="2" type="ORF">NPIL_458221</name>
</gene>
<comment type="caution">
    <text evidence="3">The sequence shown here is derived from an EMBL/GenBank/DDBJ whole genome shotgun (WGS) entry which is preliminary data.</text>
</comment>
<evidence type="ECO:0000313" key="4">
    <source>
        <dbReference type="Proteomes" id="UP000887013"/>
    </source>
</evidence>
<dbReference type="SUPFAM" id="SSF48425">
    <property type="entry name" value="Sec7 domain"/>
    <property type="match status" value="1"/>
</dbReference>
<evidence type="ECO:0000259" key="1">
    <source>
        <dbReference type="PROSITE" id="PS50190"/>
    </source>
</evidence>
<feature type="non-terminal residue" evidence="3">
    <location>
        <position position="174"/>
    </location>
</feature>
<dbReference type="InterPro" id="IPR035999">
    <property type="entry name" value="Sec7_dom_sf"/>
</dbReference>
<dbReference type="OrthoDB" id="2157641at2759"/>